<accession>A0A9P6E7L4</accession>
<feature type="compositionally biased region" description="Basic and acidic residues" evidence="1">
    <location>
        <begin position="1"/>
        <end position="12"/>
    </location>
</feature>
<dbReference type="EMBL" id="MU157904">
    <property type="protein sequence ID" value="KAF9524141.1"/>
    <property type="molecule type" value="Genomic_DNA"/>
</dbReference>
<feature type="compositionally biased region" description="Basic and acidic residues" evidence="1">
    <location>
        <begin position="20"/>
        <end position="51"/>
    </location>
</feature>
<dbReference type="AlphaFoldDB" id="A0A9P6E7L4"/>
<reference evidence="2" key="1">
    <citation type="submission" date="2020-11" db="EMBL/GenBank/DDBJ databases">
        <authorList>
            <consortium name="DOE Joint Genome Institute"/>
            <person name="Ahrendt S."/>
            <person name="Riley R."/>
            <person name="Andreopoulos W."/>
            <person name="Labutti K."/>
            <person name="Pangilinan J."/>
            <person name="Ruiz-Duenas F.J."/>
            <person name="Barrasa J.M."/>
            <person name="Sanchez-Garcia M."/>
            <person name="Camarero S."/>
            <person name="Miyauchi S."/>
            <person name="Serrano A."/>
            <person name="Linde D."/>
            <person name="Babiker R."/>
            <person name="Drula E."/>
            <person name="Ayuso-Fernandez I."/>
            <person name="Pacheco R."/>
            <person name="Padilla G."/>
            <person name="Ferreira P."/>
            <person name="Barriuso J."/>
            <person name="Kellner H."/>
            <person name="Castanera R."/>
            <person name="Alfaro M."/>
            <person name="Ramirez L."/>
            <person name="Pisabarro A.G."/>
            <person name="Kuo A."/>
            <person name="Tritt A."/>
            <person name="Lipzen A."/>
            <person name="He G."/>
            <person name="Yan M."/>
            <person name="Ng V."/>
            <person name="Cullen D."/>
            <person name="Martin F."/>
            <person name="Rosso M.-N."/>
            <person name="Henrissat B."/>
            <person name="Hibbett D."/>
            <person name="Martinez A.T."/>
            <person name="Grigoriev I.V."/>
        </authorList>
    </citation>
    <scope>NUCLEOTIDE SEQUENCE</scope>
    <source>
        <strain evidence="2">CBS 506.95</strain>
    </source>
</reference>
<keyword evidence="3" id="KW-1185">Reference proteome</keyword>
<protein>
    <submittedName>
        <fullName evidence="2">Uncharacterized protein</fullName>
    </submittedName>
</protein>
<dbReference type="Proteomes" id="UP000807306">
    <property type="component" value="Unassembled WGS sequence"/>
</dbReference>
<evidence type="ECO:0000313" key="2">
    <source>
        <dbReference type="EMBL" id="KAF9524141.1"/>
    </source>
</evidence>
<gene>
    <name evidence="2" type="ORF">CPB83DRAFT_898189</name>
</gene>
<name>A0A9P6E7L4_9AGAR</name>
<feature type="region of interest" description="Disordered" evidence="1">
    <location>
        <begin position="1"/>
        <end position="66"/>
    </location>
</feature>
<feature type="compositionally biased region" description="Polar residues" evidence="1">
    <location>
        <begin position="156"/>
        <end position="166"/>
    </location>
</feature>
<evidence type="ECO:0000256" key="1">
    <source>
        <dbReference type="SAM" id="MobiDB-lite"/>
    </source>
</evidence>
<sequence length="193" mass="21278">MAAEEQERKQVEHGLNQIQKDIKSEQQKEARENKLQKDREAREALNDENAFRKAHQRIAKDSEKDRVPLEGLSVLSLPSSNIPSTPNSFLSTSSLSMLAHTIVPPSPSVNHLSSPYGTLLNFSISTLASFSTPISTKSTRHRSTKTSISCTRATRTVPLTFQTDQTPQPPLPACPRPHSRPTFKSGVPAPVQS</sequence>
<organism evidence="2 3">
    <name type="scientific">Crepidotus variabilis</name>
    <dbReference type="NCBI Taxonomy" id="179855"/>
    <lineage>
        <taxon>Eukaryota</taxon>
        <taxon>Fungi</taxon>
        <taxon>Dikarya</taxon>
        <taxon>Basidiomycota</taxon>
        <taxon>Agaricomycotina</taxon>
        <taxon>Agaricomycetes</taxon>
        <taxon>Agaricomycetidae</taxon>
        <taxon>Agaricales</taxon>
        <taxon>Agaricineae</taxon>
        <taxon>Crepidotaceae</taxon>
        <taxon>Crepidotus</taxon>
    </lineage>
</organism>
<comment type="caution">
    <text evidence="2">The sequence shown here is derived from an EMBL/GenBank/DDBJ whole genome shotgun (WGS) entry which is preliminary data.</text>
</comment>
<proteinExistence type="predicted"/>
<feature type="region of interest" description="Disordered" evidence="1">
    <location>
        <begin position="156"/>
        <end position="193"/>
    </location>
</feature>
<evidence type="ECO:0000313" key="3">
    <source>
        <dbReference type="Proteomes" id="UP000807306"/>
    </source>
</evidence>